<dbReference type="Proteomes" id="UP000814176">
    <property type="component" value="Unassembled WGS sequence"/>
</dbReference>
<accession>A0ABQ8K111</accession>
<organism evidence="2 3">
    <name type="scientific">Rhodofomes roseus</name>
    <dbReference type="NCBI Taxonomy" id="34475"/>
    <lineage>
        <taxon>Eukaryota</taxon>
        <taxon>Fungi</taxon>
        <taxon>Dikarya</taxon>
        <taxon>Basidiomycota</taxon>
        <taxon>Agaricomycotina</taxon>
        <taxon>Agaricomycetes</taxon>
        <taxon>Polyporales</taxon>
        <taxon>Rhodofomes</taxon>
    </lineage>
</organism>
<dbReference type="EMBL" id="JADCUA010000033">
    <property type="protein sequence ID" value="KAH9830113.1"/>
    <property type="molecule type" value="Genomic_DNA"/>
</dbReference>
<keyword evidence="3" id="KW-1185">Reference proteome</keyword>
<proteinExistence type="predicted"/>
<gene>
    <name evidence="2" type="ORF">C8Q71DRAFT_378601</name>
</gene>
<evidence type="ECO:0000313" key="3">
    <source>
        <dbReference type="Proteomes" id="UP000814176"/>
    </source>
</evidence>
<dbReference type="RefSeq" id="XP_047773465.1">
    <property type="nucleotide sequence ID" value="XM_047918169.1"/>
</dbReference>
<feature type="compositionally biased region" description="Polar residues" evidence="1">
    <location>
        <begin position="83"/>
        <end position="93"/>
    </location>
</feature>
<feature type="region of interest" description="Disordered" evidence="1">
    <location>
        <begin position="48"/>
        <end position="100"/>
    </location>
</feature>
<feature type="region of interest" description="Disordered" evidence="1">
    <location>
        <begin position="1"/>
        <end position="28"/>
    </location>
</feature>
<sequence length="122" mass="13207">MWSKFSSALKQRPSTPSLLDGDEPSPSKAEVLAGVYEQHPNLSVFHAEHPSEVPFPPSSPTMSPAVNGRKSIFKKPGKPQLPPINTQASEQGTSSPMMSPLLLPKKVKSSLNLASGEYSIYY</sequence>
<protein>
    <submittedName>
        <fullName evidence="2">Uncharacterized protein</fullName>
    </submittedName>
</protein>
<evidence type="ECO:0000256" key="1">
    <source>
        <dbReference type="SAM" id="MobiDB-lite"/>
    </source>
</evidence>
<feature type="compositionally biased region" description="Polar residues" evidence="1">
    <location>
        <begin position="1"/>
        <end position="17"/>
    </location>
</feature>
<comment type="caution">
    <text evidence="2">The sequence shown here is derived from an EMBL/GenBank/DDBJ whole genome shotgun (WGS) entry which is preliminary data.</text>
</comment>
<name>A0ABQ8K111_9APHY</name>
<evidence type="ECO:0000313" key="2">
    <source>
        <dbReference type="EMBL" id="KAH9830113.1"/>
    </source>
</evidence>
<dbReference type="GeneID" id="71998901"/>
<reference evidence="2 3" key="1">
    <citation type="journal article" date="2021" name="Environ. Microbiol.">
        <title>Gene family expansions and transcriptome signatures uncover fungal adaptations to wood decay.</title>
        <authorList>
            <person name="Hage H."/>
            <person name="Miyauchi S."/>
            <person name="Viragh M."/>
            <person name="Drula E."/>
            <person name="Min B."/>
            <person name="Chaduli D."/>
            <person name="Navarro D."/>
            <person name="Favel A."/>
            <person name="Norest M."/>
            <person name="Lesage-Meessen L."/>
            <person name="Balint B."/>
            <person name="Merenyi Z."/>
            <person name="de Eugenio L."/>
            <person name="Morin E."/>
            <person name="Martinez A.T."/>
            <person name="Baldrian P."/>
            <person name="Stursova M."/>
            <person name="Martinez M.J."/>
            <person name="Novotny C."/>
            <person name="Magnuson J.K."/>
            <person name="Spatafora J.W."/>
            <person name="Maurice S."/>
            <person name="Pangilinan J."/>
            <person name="Andreopoulos W."/>
            <person name="LaButti K."/>
            <person name="Hundley H."/>
            <person name="Na H."/>
            <person name="Kuo A."/>
            <person name="Barry K."/>
            <person name="Lipzen A."/>
            <person name="Henrissat B."/>
            <person name="Riley R."/>
            <person name="Ahrendt S."/>
            <person name="Nagy L.G."/>
            <person name="Grigoriev I.V."/>
            <person name="Martin F."/>
            <person name="Rosso M.N."/>
        </authorList>
    </citation>
    <scope>NUCLEOTIDE SEQUENCE [LARGE SCALE GENOMIC DNA]</scope>
    <source>
        <strain evidence="2 3">CIRM-BRFM 1785</strain>
    </source>
</reference>